<dbReference type="Pfam" id="PF00440">
    <property type="entry name" value="TetR_N"/>
    <property type="match status" value="1"/>
</dbReference>
<dbReference type="InterPro" id="IPR036271">
    <property type="entry name" value="Tet_transcr_reg_TetR-rel_C_sf"/>
</dbReference>
<organism evidence="5 6">
    <name type="scientific">Pararhizobium capsulatum DSM 1112</name>
    <dbReference type="NCBI Taxonomy" id="1121113"/>
    <lineage>
        <taxon>Bacteria</taxon>
        <taxon>Pseudomonadati</taxon>
        <taxon>Pseudomonadota</taxon>
        <taxon>Alphaproteobacteria</taxon>
        <taxon>Hyphomicrobiales</taxon>
        <taxon>Rhizobiaceae</taxon>
        <taxon>Rhizobium/Agrobacterium group</taxon>
        <taxon>Pararhizobium</taxon>
    </lineage>
</organism>
<gene>
    <name evidence="5" type="ORF">QO002_004050</name>
</gene>
<keyword evidence="1 2" id="KW-0238">DNA-binding</keyword>
<dbReference type="PROSITE" id="PS01081">
    <property type="entry name" value="HTH_TETR_1"/>
    <property type="match status" value="1"/>
</dbReference>
<dbReference type="InterPro" id="IPR009057">
    <property type="entry name" value="Homeodomain-like_sf"/>
</dbReference>
<dbReference type="Pfam" id="PF14246">
    <property type="entry name" value="TetR_C_7"/>
    <property type="match status" value="1"/>
</dbReference>
<accession>A0ABU0BUH6</accession>
<protein>
    <submittedName>
        <fullName evidence="5">AcrR family transcriptional regulator</fullName>
    </submittedName>
</protein>
<keyword evidence="6" id="KW-1185">Reference proteome</keyword>
<dbReference type="InterPro" id="IPR050109">
    <property type="entry name" value="HTH-type_TetR-like_transc_reg"/>
</dbReference>
<dbReference type="PROSITE" id="PS50977">
    <property type="entry name" value="HTH_TETR_2"/>
    <property type="match status" value="1"/>
</dbReference>
<evidence type="ECO:0000256" key="1">
    <source>
        <dbReference type="ARBA" id="ARBA00023125"/>
    </source>
</evidence>
<evidence type="ECO:0000313" key="6">
    <source>
        <dbReference type="Proteomes" id="UP001230207"/>
    </source>
</evidence>
<feature type="domain" description="HTH tetR-type" evidence="4">
    <location>
        <begin position="26"/>
        <end position="86"/>
    </location>
</feature>
<dbReference type="SUPFAM" id="SSF46689">
    <property type="entry name" value="Homeodomain-like"/>
    <property type="match status" value="1"/>
</dbReference>
<evidence type="ECO:0000259" key="4">
    <source>
        <dbReference type="PROSITE" id="PS50977"/>
    </source>
</evidence>
<feature type="region of interest" description="Disordered" evidence="3">
    <location>
        <begin position="1"/>
        <end position="26"/>
    </location>
</feature>
<dbReference type="PANTHER" id="PTHR30055">
    <property type="entry name" value="HTH-TYPE TRANSCRIPTIONAL REGULATOR RUTR"/>
    <property type="match status" value="1"/>
</dbReference>
<dbReference type="SUPFAM" id="SSF48498">
    <property type="entry name" value="Tetracyclin repressor-like, C-terminal domain"/>
    <property type="match status" value="1"/>
</dbReference>
<name>A0ABU0BUH6_9HYPH</name>
<evidence type="ECO:0000256" key="2">
    <source>
        <dbReference type="PROSITE-ProRule" id="PRU00335"/>
    </source>
</evidence>
<evidence type="ECO:0000313" key="5">
    <source>
        <dbReference type="EMBL" id="MDQ0321912.1"/>
    </source>
</evidence>
<proteinExistence type="predicted"/>
<evidence type="ECO:0000256" key="3">
    <source>
        <dbReference type="SAM" id="MobiDB-lite"/>
    </source>
</evidence>
<sequence>MSNTAEVQDEMAAGCPAGRRVAGEDPAKREQIIEGAKRVFMQGGFDAVSMNDITKEAGVSKGTIYVYFENKEDLFAAMIQQERSRIVATVKHVLDEDKPLRETLMEFGVTLASHITADHTIRAMRIVLGVTDRMPQLACGFFGATPENGHTVLHAFLERKVEAGELSIPDTDLASRQFIEMAMAGMFKQRLFGVMTEPPTRELLEYTVSSAADVFLKSYLPEHG</sequence>
<dbReference type="Proteomes" id="UP001230207">
    <property type="component" value="Unassembled WGS sequence"/>
</dbReference>
<dbReference type="Gene3D" id="1.10.10.60">
    <property type="entry name" value="Homeodomain-like"/>
    <property type="match status" value="1"/>
</dbReference>
<feature type="DNA-binding region" description="H-T-H motif" evidence="2">
    <location>
        <begin position="49"/>
        <end position="68"/>
    </location>
</feature>
<reference evidence="5 6" key="1">
    <citation type="submission" date="2023-07" db="EMBL/GenBank/DDBJ databases">
        <title>Genomic Encyclopedia of Type Strains, Phase IV (KMG-IV): sequencing the most valuable type-strain genomes for metagenomic binning, comparative biology and taxonomic classification.</title>
        <authorList>
            <person name="Goeker M."/>
        </authorList>
    </citation>
    <scope>NUCLEOTIDE SEQUENCE [LARGE SCALE GENOMIC DNA]</scope>
    <source>
        <strain evidence="5 6">DSM 1112</strain>
    </source>
</reference>
<dbReference type="Gene3D" id="1.10.357.10">
    <property type="entry name" value="Tetracycline Repressor, domain 2"/>
    <property type="match status" value="1"/>
</dbReference>
<dbReference type="PRINTS" id="PR00455">
    <property type="entry name" value="HTHTETR"/>
</dbReference>
<dbReference type="EMBL" id="JAUSVF010000001">
    <property type="protein sequence ID" value="MDQ0321912.1"/>
    <property type="molecule type" value="Genomic_DNA"/>
</dbReference>
<dbReference type="InterPro" id="IPR001647">
    <property type="entry name" value="HTH_TetR"/>
</dbReference>
<dbReference type="InterPro" id="IPR023772">
    <property type="entry name" value="DNA-bd_HTH_TetR-type_CS"/>
</dbReference>
<dbReference type="InterPro" id="IPR039536">
    <property type="entry name" value="TetR_C_Proteobacteria"/>
</dbReference>
<comment type="caution">
    <text evidence="5">The sequence shown here is derived from an EMBL/GenBank/DDBJ whole genome shotgun (WGS) entry which is preliminary data.</text>
</comment>
<dbReference type="PANTHER" id="PTHR30055:SF146">
    <property type="entry name" value="HTH-TYPE TRANSCRIPTIONAL DUAL REGULATOR CECR"/>
    <property type="match status" value="1"/>
</dbReference>